<reference evidence="3" key="5">
    <citation type="submission" date="2018-04" db="UniProtKB">
        <authorList>
            <consortium name="EnsemblFungi"/>
        </authorList>
    </citation>
    <scope>IDENTIFICATION</scope>
    <source>
        <strain evidence="3">R3-111a-1</strain>
    </source>
</reference>
<name>J3PDP3_GAET3</name>
<dbReference type="GeneID" id="20352074"/>
<reference evidence="2" key="3">
    <citation type="submission" date="2010-09" db="EMBL/GenBank/DDBJ databases">
        <title>Annotation of Gaeumannomyces graminis var. tritici R3-111a-1.</title>
        <authorList>
            <consortium name="The Broad Institute Genome Sequencing Platform"/>
            <person name="Ma L.-J."/>
            <person name="Dead R."/>
            <person name="Young S.K."/>
            <person name="Zeng Q."/>
            <person name="Gargeya S."/>
            <person name="Fitzgerald M."/>
            <person name="Haas B."/>
            <person name="Abouelleil A."/>
            <person name="Alvarado L."/>
            <person name="Arachchi H.M."/>
            <person name="Berlin A."/>
            <person name="Brown A."/>
            <person name="Chapman S.B."/>
            <person name="Chen Z."/>
            <person name="Dunbar C."/>
            <person name="Freedman E."/>
            <person name="Gearin G."/>
            <person name="Gellesch M."/>
            <person name="Goldberg J."/>
            <person name="Griggs A."/>
            <person name="Gujja S."/>
            <person name="Heiman D."/>
            <person name="Howarth C."/>
            <person name="Larson L."/>
            <person name="Lui A."/>
            <person name="MacDonald P.J.P."/>
            <person name="Mehta T."/>
            <person name="Montmayeur A."/>
            <person name="Murphy C."/>
            <person name="Neiman D."/>
            <person name="Pearson M."/>
            <person name="Priest M."/>
            <person name="Roberts A."/>
            <person name="Saif S."/>
            <person name="Shea T."/>
            <person name="Shenoy N."/>
            <person name="Sisk P."/>
            <person name="Stolte C."/>
            <person name="Sykes S."/>
            <person name="Yandava C."/>
            <person name="Wortman J."/>
            <person name="Nusbaum C."/>
            <person name="Birren B."/>
        </authorList>
    </citation>
    <scope>NUCLEOTIDE SEQUENCE</scope>
    <source>
        <strain evidence="2">R3-111a-1</strain>
    </source>
</reference>
<feature type="region of interest" description="Disordered" evidence="1">
    <location>
        <begin position="1"/>
        <end position="81"/>
    </location>
</feature>
<gene>
    <name evidence="3" type="primary">20352074</name>
    <name evidence="2" type="ORF">GGTG_11616</name>
</gene>
<dbReference type="VEuPathDB" id="FungiDB:GGTG_11616"/>
<accession>J3PDP3</accession>
<reference evidence="2" key="2">
    <citation type="submission" date="2010-07" db="EMBL/GenBank/DDBJ databases">
        <authorList>
            <consortium name="The Broad Institute Genome Sequencing Platform"/>
            <consortium name="Broad Institute Genome Sequencing Center for Infectious Disease"/>
            <person name="Ma L.-J."/>
            <person name="Dead R."/>
            <person name="Young S."/>
            <person name="Zeng Q."/>
            <person name="Koehrsen M."/>
            <person name="Alvarado L."/>
            <person name="Berlin A."/>
            <person name="Chapman S.B."/>
            <person name="Chen Z."/>
            <person name="Freedman E."/>
            <person name="Gellesch M."/>
            <person name="Goldberg J."/>
            <person name="Griggs A."/>
            <person name="Gujja S."/>
            <person name="Heilman E.R."/>
            <person name="Heiman D."/>
            <person name="Hepburn T."/>
            <person name="Howarth C."/>
            <person name="Jen D."/>
            <person name="Larson L."/>
            <person name="Mehta T."/>
            <person name="Neiman D."/>
            <person name="Pearson M."/>
            <person name="Roberts A."/>
            <person name="Saif S."/>
            <person name="Shea T."/>
            <person name="Shenoy N."/>
            <person name="Sisk P."/>
            <person name="Stolte C."/>
            <person name="Sykes S."/>
            <person name="Walk T."/>
            <person name="White J."/>
            <person name="Yandava C."/>
            <person name="Haas B."/>
            <person name="Nusbaum C."/>
            <person name="Birren B."/>
        </authorList>
    </citation>
    <scope>NUCLEOTIDE SEQUENCE</scope>
    <source>
        <strain evidence="2">R3-111a-1</strain>
    </source>
</reference>
<sequence length="81" mass="8748">MAANEGPGAVRPKPAATPCGPQPKGHHTHRDGHLTQDHPPPTTPSWSPESSVDPSQERWNGGQHQDRDLAVMPCLKIDGWS</sequence>
<evidence type="ECO:0000313" key="3">
    <source>
        <dbReference type="EnsemblFungi" id="EJT70593"/>
    </source>
</evidence>
<evidence type="ECO:0000256" key="1">
    <source>
        <dbReference type="SAM" id="MobiDB-lite"/>
    </source>
</evidence>
<proteinExistence type="predicted"/>
<protein>
    <submittedName>
        <fullName evidence="2 3">Uncharacterized protein</fullName>
    </submittedName>
</protein>
<dbReference type="EnsemblFungi" id="EJT70593">
    <property type="protein sequence ID" value="EJT70593"/>
    <property type="gene ID" value="GGTG_11616"/>
</dbReference>
<dbReference type="EMBL" id="GL385401">
    <property type="protein sequence ID" value="EJT70593.1"/>
    <property type="molecule type" value="Genomic_DNA"/>
</dbReference>
<evidence type="ECO:0000313" key="4">
    <source>
        <dbReference type="Proteomes" id="UP000006039"/>
    </source>
</evidence>
<reference evidence="3" key="4">
    <citation type="journal article" date="2015" name="G3 (Bethesda)">
        <title>Genome sequences of three phytopathogenic species of the Magnaporthaceae family of fungi.</title>
        <authorList>
            <person name="Okagaki L.H."/>
            <person name="Nunes C.C."/>
            <person name="Sailsbery J."/>
            <person name="Clay B."/>
            <person name="Brown D."/>
            <person name="John T."/>
            <person name="Oh Y."/>
            <person name="Young N."/>
            <person name="Fitzgerald M."/>
            <person name="Haas B.J."/>
            <person name="Zeng Q."/>
            <person name="Young S."/>
            <person name="Adiconis X."/>
            <person name="Fan L."/>
            <person name="Levin J.Z."/>
            <person name="Mitchell T.K."/>
            <person name="Okubara P.A."/>
            <person name="Farman M.L."/>
            <person name="Kohn L.M."/>
            <person name="Birren B."/>
            <person name="Ma L.-J."/>
            <person name="Dean R.A."/>
        </authorList>
    </citation>
    <scope>NUCLEOTIDE SEQUENCE</scope>
    <source>
        <strain evidence="3">R3-111a-1</strain>
    </source>
</reference>
<dbReference type="HOGENOM" id="CLU_2574024_0_0_1"/>
<evidence type="ECO:0000313" key="2">
    <source>
        <dbReference type="EMBL" id="EJT70593.1"/>
    </source>
</evidence>
<dbReference type="Proteomes" id="UP000006039">
    <property type="component" value="Unassembled WGS sequence"/>
</dbReference>
<reference evidence="4" key="1">
    <citation type="submission" date="2010-07" db="EMBL/GenBank/DDBJ databases">
        <title>The genome sequence of Gaeumannomyces graminis var. tritici strain R3-111a-1.</title>
        <authorList>
            <consortium name="The Broad Institute Genome Sequencing Platform"/>
            <person name="Ma L.-J."/>
            <person name="Dead R."/>
            <person name="Young S."/>
            <person name="Zeng Q."/>
            <person name="Koehrsen M."/>
            <person name="Alvarado L."/>
            <person name="Berlin A."/>
            <person name="Chapman S.B."/>
            <person name="Chen Z."/>
            <person name="Freedman E."/>
            <person name="Gellesch M."/>
            <person name="Goldberg J."/>
            <person name="Griggs A."/>
            <person name="Gujja S."/>
            <person name="Heilman E.R."/>
            <person name="Heiman D."/>
            <person name="Hepburn T."/>
            <person name="Howarth C."/>
            <person name="Jen D."/>
            <person name="Larson L."/>
            <person name="Mehta T."/>
            <person name="Neiman D."/>
            <person name="Pearson M."/>
            <person name="Roberts A."/>
            <person name="Saif S."/>
            <person name="Shea T."/>
            <person name="Shenoy N."/>
            <person name="Sisk P."/>
            <person name="Stolte C."/>
            <person name="Sykes S."/>
            <person name="Walk T."/>
            <person name="White J."/>
            <person name="Yandava C."/>
            <person name="Haas B."/>
            <person name="Nusbaum C."/>
            <person name="Birren B."/>
        </authorList>
    </citation>
    <scope>NUCLEOTIDE SEQUENCE [LARGE SCALE GENOMIC DNA]</scope>
    <source>
        <strain evidence="4">R3-111a-1</strain>
    </source>
</reference>
<dbReference type="AlphaFoldDB" id="J3PDP3"/>
<keyword evidence="4" id="KW-1185">Reference proteome</keyword>
<organism evidence="2">
    <name type="scientific">Gaeumannomyces tritici (strain R3-111a-1)</name>
    <name type="common">Wheat and barley take-all root rot fungus</name>
    <name type="synonym">Gaeumannomyces graminis var. tritici</name>
    <dbReference type="NCBI Taxonomy" id="644352"/>
    <lineage>
        <taxon>Eukaryota</taxon>
        <taxon>Fungi</taxon>
        <taxon>Dikarya</taxon>
        <taxon>Ascomycota</taxon>
        <taxon>Pezizomycotina</taxon>
        <taxon>Sordariomycetes</taxon>
        <taxon>Sordariomycetidae</taxon>
        <taxon>Magnaporthales</taxon>
        <taxon>Magnaporthaceae</taxon>
        <taxon>Gaeumannomyces</taxon>
    </lineage>
</organism>
<dbReference type="RefSeq" id="XP_009227771.1">
    <property type="nucleotide sequence ID" value="XM_009229507.1"/>
</dbReference>